<sequence>WHATLVVVRLVCASKGPCWHVTPNVIRLCVLSKGNDCIKYPTSSYRVSCTRVMMTCDVDVVPLCVLIKGDDSIAMPNIIKQCVQSMGDENMPRQTLSDRVCFRKEKLDVMPDVIRPCSDRLWCPRTMMACYARRRSTICDNQGRRWHLMPDVIRPPVLPNGDDGMPRPTSSYCVCCPRDMSEFHV</sequence>
<organism evidence="1">
    <name type="scientific">Solanum chilense</name>
    <name type="common">Tomato</name>
    <name type="synonym">Lycopersicon chilense</name>
    <dbReference type="NCBI Taxonomy" id="4083"/>
    <lineage>
        <taxon>Eukaryota</taxon>
        <taxon>Viridiplantae</taxon>
        <taxon>Streptophyta</taxon>
        <taxon>Embryophyta</taxon>
        <taxon>Tracheophyta</taxon>
        <taxon>Spermatophyta</taxon>
        <taxon>Magnoliopsida</taxon>
        <taxon>eudicotyledons</taxon>
        <taxon>Gunneridae</taxon>
        <taxon>Pentapetalae</taxon>
        <taxon>asterids</taxon>
        <taxon>lamiids</taxon>
        <taxon>Solanales</taxon>
        <taxon>Solanaceae</taxon>
        <taxon>Solanoideae</taxon>
        <taxon>Solaneae</taxon>
        <taxon>Solanum</taxon>
        <taxon>Solanum subgen. Lycopersicon</taxon>
    </lineage>
</organism>
<evidence type="ECO:0000313" key="1">
    <source>
        <dbReference type="EMBL" id="TMW81139.1"/>
    </source>
</evidence>
<name>A0A6N2AHF2_SOLCI</name>
<feature type="non-terminal residue" evidence="1">
    <location>
        <position position="1"/>
    </location>
</feature>
<comment type="caution">
    <text evidence="1">The sequence shown here is derived from an EMBL/GenBank/DDBJ whole genome shotgun (WGS) entry which is preliminary data.</text>
</comment>
<gene>
    <name evidence="1" type="ORF">EJD97_011611</name>
</gene>
<reference evidence="1" key="1">
    <citation type="submission" date="2019-05" db="EMBL/GenBank/DDBJ databases">
        <title>The de novo reference genome and transcriptome assemblies of the wild tomato species Solanum chilense.</title>
        <authorList>
            <person name="Stam R."/>
            <person name="Nosenko T."/>
            <person name="Hoerger A.C."/>
            <person name="Stephan W."/>
            <person name="Seidel M.A."/>
            <person name="Kuhn J.M.M."/>
            <person name="Haberer G."/>
            <person name="Tellier A."/>
        </authorList>
    </citation>
    <scope>NUCLEOTIDE SEQUENCE</scope>
    <source>
        <tissue evidence="1">Mature leaves</tissue>
    </source>
</reference>
<dbReference type="EMBL" id="RXGB01029719">
    <property type="protein sequence ID" value="TMW81139.1"/>
    <property type="molecule type" value="Genomic_DNA"/>
</dbReference>
<accession>A0A6N2AHF2</accession>
<proteinExistence type="predicted"/>
<protein>
    <submittedName>
        <fullName evidence="1">Uncharacterized protein</fullName>
    </submittedName>
</protein>
<dbReference type="AlphaFoldDB" id="A0A6N2AHF2"/>